<proteinExistence type="predicted"/>
<protein>
    <submittedName>
        <fullName evidence="1">Uncharacterized protein</fullName>
    </submittedName>
</protein>
<dbReference type="RefSeq" id="WP_005176547.1">
    <property type="nucleotide sequence ID" value="NZ_BANR01000017.1"/>
</dbReference>
<dbReference type="Proteomes" id="UP000010988">
    <property type="component" value="Unassembled WGS sequence"/>
</dbReference>
<reference evidence="1 2" key="1">
    <citation type="submission" date="2012-12" db="EMBL/GenBank/DDBJ databases">
        <title>Whole genome shotgun sequence of Gordonia aichiensis NBRC 108223.</title>
        <authorList>
            <person name="Isaki-Nakamura S."/>
            <person name="Hosoyama A."/>
            <person name="Tsuchikane K."/>
            <person name="Ando Y."/>
            <person name="Baba S."/>
            <person name="Ohji S."/>
            <person name="Hamada M."/>
            <person name="Tamura T."/>
            <person name="Yamazoe A."/>
            <person name="Yamazaki S."/>
            <person name="Fujita N."/>
        </authorList>
    </citation>
    <scope>NUCLEOTIDE SEQUENCE [LARGE SCALE GENOMIC DNA]</scope>
    <source>
        <strain evidence="1 2">NBRC 108223</strain>
    </source>
</reference>
<sequence>MSFARFRAQLHNSSDRRRLYDRINRVAAESQRDELLIMAQRAEQRVH</sequence>
<accession>L7KPX2</accession>
<dbReference type="AlphaFoldDB" id="L7KPX2"/>
<gene>
    <name evidence="1" type="ORF">GOACH_17_00160</name>
</gene>
<evidence type="ECO:0000313" key="1">
    <source>
        <dbReference type="EMBL" id="GAC49763.1"/>
    </source>
</evidence>
<comment type="caution">
    <text evidence="1">The sequence shown here is derived from an EMBL/GenBank/DDBJ whole genome shotgun (WGS) entry which is preliminary data.</text>
</comment>
<name>L7KPX2_9ACTN</name>
<organism evidence="1 2">
    <name type="scientific">Gordonia aichiensis NBRC 108223</name>
    <dbReference type="NCBI Taxonomy" id="1220583"/>
    <lineage>
        <taxon>Bacteria</taxon>
        <taxon>Bacillati</taxon>
        <taxon>Actinomycetota</taxon>
        <taxon>Actinomycetes</taxon>
        <taxon>Mycobacteriales</taxon>
        <taxon>Gordoniaceae</taxon>
        <taxon>Gordonia</taxon>
    </lineage>
</organism>
<dbReference type="EMBL" id="BANR01000017">
    <property type="protein sequence ID" value="GAC49763.1"/>
    <property type="molecule type" value="Genomic_DNA"/>
</dbReference>
<evidence type="ECO:0000313" key="2">
    <source>
        <dbReference type="Proteomes" id="UP000010988"/>
    </source>
</evidence>
<keyword evidence="2" id="KW-1185">Reference proteome</keyword>